<dbReference type="Proteomes" id="UP000653002">
    <property type="component" value="Unassembled WGS sequence"/>
</dbReference>
<dbReference type="AlphaFoldDB" id="A0A8I0HB29"/>
<evidence type="ECO:0000313" key="2">
    <source>
        <dbReference type="Proteomes" id="UP000653002"/>
    </source>
</evidence>
<feature type="non-terminal residue" evidence="1">
    <location>
        <position position="1"/>
    </location>
</feature>
<organism evidence="1 2">
    <name type="scientific">Xanthomonas citri pv. citri</name>
    <dbReference type="NCBI Taxonomy" id="611301"/>
    <lineage>
        <taxon>Bacteria</taxon>
        <taxon>Pseudomonadati</taxon>
        <taxon>Pseudomonadota</taxon>
        <taxon>Gammaproteobacteria</taxon>
        <taxon>Lysobacterales</taxon>
        <taxon>Lysobacteraceae</taxon>
        <taxon>Xanthomonas</taxon>
    </lineage>
</organism>
<gene>
    <name evidence="1" type="ORF">GUH15_24510</name>
</gene>
<comment type="caution">
    <text evidence="1">The sequence shown here is derived from an EMBL/GenBank/DDBJ whole genome shotgun (WGS) entry which is preliminary data.</text>
</comment>
<dbReference type="EMBL" id="JAABFR010002102">
    <property type="protein sequence ID" value="MBD4339157.1"/>
    <property type="molecule type" value="Genomic_DNA"/>
</dbReference>
<name>A0A8I0HB29_XANCI</name>
<evidence type="ECO:0000313" key="1">
    <source>
        <dbReference type="EMBL" id="MBD4339157.1"/>
    </source>
</evidence>
<protein>
    <submittedName>
        <fullName evidence="1">Toxin</fullName>
    </submittedName>
</protein>
<accession>A0A8I0HB29</accession>
<sequence>EFMLYDMTTKAEYDANIVAAEILLDTDEILEYIYDYGYTSEQIARAMGTDINLVALKIAHLAESGYDLRRIEHRSDFLK</sequence>
<reference evidence="1" key="1">
    <citation type="submission" date="2020-01" db="EMBL/GenBank/DDBJ databases">
        <authorList>
            <person name="Richard D."/>
        </authorList>
    </citation>
    <scope>NUCLEOTIDE SEQUENCE</scope>
    <source>
        <strain evidence="1">JP541</strain>
    </source>
</reference>
<proteinExistence type="predicted"/>